<organism evidence="1 2">
    <name type="scientific">Gymnopus androsaceus JB14</name>
    <dbReference type="NCBI Taxonomy" id="1447944"/>
    <lineage>
        <taxon>Eukaryota</taxon>
        <taxon>Fungi</taxon>
        <taxon>Dikarya</taxon>
        <taxon>Basidiomycota</taxon>
        <taxon>Agaricomycotina</taxon>
        <taxon>Agaricomycetes</taxon>
        <taxon>Agaricomycetidae</taxon>
        <taxon>Agaricales</taxon>
        <taxon>Marasmiineae</taxon>
        <taxon>Omphalotaceae</taxon>
        <taxon>Gymnopus</taxon>
    </lineage>
</organism>
<reference evidence="1" key="1">
    <citation type="journal article" date="2019" name="Environ. Microbiol.">
        <title>Fungal ecological strategies reflected in gene transcription - a case study of two litter decomposers.</title>
        <authorList>
            <person name="Barbi F."/>
            <person name="Kohler A."/>
            <person name="Barry K."/>
            <person name="Baskaran P."/>
            <person name="Daum C."/>
            <person name="Fauchery L."/>
            <person name="Ihrmark K."/>
            <person name="Kuo A."/>
            <person name="LaButti K."/>
            <person name="Lipzen A."/>
            <person name="Morin E."/>
            <person name="Grigoriev I.V."/>
            <person name="Henrissat B."/>
            <person name="Lindahl B."/>
            <person name="Martin F."/>
        </authorList>
    </citation>
    <scope>NUCLEOTIDE SEQUENCE</scope>
    <source>
        <strain evidence="1">JB14</strain>
    </source>
</reference>
<dbReference type="OrthoDB" id="3341102at2759"/>
<evidence type="ECO:0008006" key="3">
    <source>
        <dbReference type="Google" id="ProtNLM"/>
    </source>
</evidence>
<proteinExistence type="predicted"/>
<sequence>LGWSLRAGNCAAQNLPDNHEEVLLEAYLQEAWVIRNHKIPAALRVNTDQTQTVYAPGTKLTWNKAGKKQINIVGMDNKRAFTLVSLISASGEVLPMQAIYAGRTEASCPKKSSASYNESQELKFSFEPSGNDTYWSTMDTMKSLITNVIAPYFEAKKKELGISDPEYQSSLWKIDCWSLHKSKEFLGWMKKTHPNIIIIFVPGNCT</sequence>
<dbReference type="AlphaFoldDB" id="A0A6A4GRF0"/>
<dbReference type="EMBL" id="ML769774">
    <property type="protein sequence ID" value="KAE9387880.1"/>
    <property type="molecule type" value="Genomic_DNA"/>
</dbReference>
<evidence type="ECO:0000313" key="1">
    <source>
        <dbReference type="EMBL" id="KAE9387880.1"/>
    </source>
</evidence>
<name>A0A6A4GRF0_9AGAR</name>
<feature type="non-terminal residue" evidence="1">
    <location>
        <position position="206"/>
    </location>
</feature>
<gene>
    <name evidence="1" type="ORF">BT96DRAFT_757502</name>
</gene>
<feature type="non-terminal residue" evidence="1">
    <location>
        <position position="1"/>
    </location>
</feature>
<accession>A0A6A4GRF0</accession>
<keyword evidence="2" id="KW-1185">Reference proteome</keyword>
<dbReference type="Proteomes" id="UP000799118">
    <property type="component" value="Unassembled WGS sequence"/>
</dbReference>
<evidence type="ECO:0000313" key="2">
    <source>
        <dbReference type="Proteomes" id="UP000799118"/>
    </source>
</evidence>
<protein>
    <recommendedName>
        <fullName evidence="3">DDE-1 domain-containing protein</fullName>
    </recommendedName>
</protein>